<name>A0A1L0CJH2_9ASCO</name>
<dbReference type="GO" id="GO:0008080">
    <property type="term" value="F:N-acetyltransferase activity"/>
    <property type="evidence" value="ECO:0007669"/>
    <property type="project" value="TreeGrafter"/>
</dbReference>
<proteinExistence type="predicted"/>
<dbReference type="EMBL" id="FQNF01000008">
    <property type="protein sequence ID" value="SGZ38497.1"/>
    <property type="molecule type" value="Genomic_DNA"/>
</dbReference>
<organism evidence="1 2">
    <name type="scientific">Hanseniaspora guilliermondii</name>
    <dbReference type="NCBI Taxonomy" id="56406"/>
    <lineage>
        <taxon>Eukaryota</taxon>
        <taxon>Fungi</taxon>
        <taxon>Dikarya</taxon>
        <taxon>Ascomycota</taxon>
        <taxon>Saccharomycotina</taxon>
        <taxon>Saccharomycetes</taxon>
        <taxon>Saccharomycodales</taxon>
        <taxon>Saccharomycodaceae</taxon>
        <taxon>Hanseniaspora</taxon>
    </lineage>
</organism>
<reference evidence="2" key="1">
    <citation type="submission" date="2016-11" db="EMBL/GenBank/DDBJ databases">
        <authorList>
            <person name="Guldener U."/>
        </authorList>
    </citation>
    <scope>NUCLEOTIDE SEQUENCE [LARGE SCALE GENOMIC DNA]</scope>
</reference>
<gene>
    <name evidence="1" type="ORF">HGUI_00697</name>
</gene>
<dbReference type="OrthoDB" id="4040999at2759"/>
<protein>
    <submittedName>
        <fullName evidence="1">Uncharacterized protein</fullName>
    </submittedName>
</protein>
<dbReference type="PANTHER" id="PTHR28037:SF2">
    <property type="entry name" value="ACR018CP"/>
    <property type="match status" value="1"/>
</dbReference>
<keyword evidence="2" id="KW-1185">Reference proteome</keyword>
<sequence>MATRNLSEIERWFAEETFQSKRNGIVSASVYTSREEEEMLKDDTATLSSVKTVRLAGGEKCALIKLALKYLIEENIILQLTLNADAKLQSLEKIFVNDVLTKLDFPSLVDEKIECYHSLPLPLLKEIFNNEPFLINKPLWRLFLIDENMLIFHGNETIFDAFSMMNMQRAMQIAINRAKHDLINISENMEVIDTLFINRDYRNLKIPKSVYDSSKLFIPSIGKDILNSQTQFFFKKIYTEGIKKSIDILRGYQPTNHLQIHNLYNQYSDLCGNSVFGNISTDKYKRLKKFLYNEDISLKSFIATIVMMCLDVSKSSEQSDILFQFPYNLRKVSKSELDLLSFKNILVKCPVSYVTSKNFLDFDFYNGYDANNVRFPLEDPEFKEKLLDFNFEHISKLFETSIRARINAWNRCGLNDDDIKRMKMAASNTYLIDKVIEINDLVEESLEIPKESNYMLKDAFFVKSSNPHAFLTVSLTSTQMNGLNITLTYPEGYEMDEFILKFEDTIDLACGN</sequence>
<dbReference type="Proteomes" id="UP000183365">
    <property type="component" value="Unassembled WGS sequence"/>
</dbReference>
<evidence type="ECO:0000313" key="2">
    <source>
        <dbReference type="Proteomes" id="UP000183365"/>
    </source>
</evidence>
<dbReference type="PANTHER" id="PTHR28037">
    <property type="entry name" value="ALCOHOL O-ACETYLTRANSFERASE 1-RELATED"/>
    <property type="match status" value="1"/>
</dbReference>
<dbReference type="InterPro" id="IPR052058">
    <property type="entry name" value="Alcohol_O-acetyltransferase"/>
</dbReference>
<accession>A0A1L0CJH2</accession>
<dbReference type="AlphaFoldDB" id="A0A1L0CJH2"/>
<dbReference type="VEuPathDB" id="FungiDB:HGUI_00697"/>
<evidence type="ECO:0000313" key="1">
    <source>
        <dbReference type="EMBL" id="SGZ38497.1"/>
    </source>
</evidence>